<evidence type="ECO:0000256" key="1">
    <source>
        <dbReference type="ARBA" id="ARBA00004611"/>
    </source>
</evidence>
<evidence type="ECO:0000256" key="2">
    <source>
        <dbReference type="ARBA" id="ARBA00022490"/>
    </source>
</evidence>
<evidence type="ECO:0000313" key="10">
    <source>
        <dbReference type="Proteomes" id="UP000719412"/>
    </source>
</evidence>
<accession>A0A8J6HJS6</accession>
<sequence>MYSNKTLIGNWSADRSYKAEEVANSKSFPEIPVDDELNALVDSDVDKLEKMESKKVVSLQKDVPKPGNFVDNFSSSYDLSYNYFPKSFEVLDGPWVNERACTSTVQMEGHTISTTYTDSYGPKPFSRIDPAVKWDQKLDAEESNFVSQVGRNELPNYFENFASTYDLSYNHFPKCFPSCIPRVLNFRMEIRQPTEEYIYPFGNLTKYGLLDYKKEQWGCEMQEPRRNYSTHYNDTFVAPDTKDYTFKRFAIPAANSSLMHNANAQSLTLKLRDSLMYNVTPAYDLVQVPRPITWNPITWECVPETPPKCTCNVNTQ</sequence>
<evidence type="ECO:0000256" key="3">
    <source>
        <dbReference type="ARBA" id="ARBA00022846"/>
    </source>
</evidence>
<dbReference type="Pfam" id="PF22595">
    <property type="entry name" value="CFAP107"/>
    <property type="match status" value="1"/>
</dbReference>
<dbReference type="PANTHER" id="PTHR31180">
    <property type="entry name" value="CILIA- AND FLAGELLA-ASSOCIATED PROTEIN 107-RELATED"/>
    <property type="match status" value="1"/>
</dbReference>
<evidence type="ECO:0000256" key="6">
    <source>
        <dbReference type="ARBA" id="ARBA00023273"/>
    </source>
</evidence>
<evidence type="ECO:0000256" key="7">
    <source>
        <dbReference type="ARBA" id="ARBA00035003"/>
    </source>
</evidence>
<keyword evidence="5" id="KW-0206">Cytoskeleton</keyword>
<evidence type="ECO:0000313" key="9">
    <source>
        <dbReference type="EMBL" id="KAH0814893.1"/>
    </source>
</evidence>
<dbReference type="InterPro" id="IPR054709">
    <property type="entry name" value="CFAP107"/>
</dbReference>
<keyword evidence="10" id="KW-1185">Reference proteome</keyword>
<keyword evidence="2" id="KW-0963">Cytoplasm</keyword>
<dbReference type="InterPro" id="IPR037662">
    <property type="entry name" value="CFAP68/107"/>
</dbReference>
<dbReference type="GO" id="GO:0030317">
    <property type="term" value="P:flagellated sperm motility"/>
    <property type="evidence" value="ECO:0007669"/>
    <property type="project" value="InterPro"/>
</dbReference>
<dbReference type="Proteomes" id="UP000719412">
    <property type="component" value="Unassembled WGS sequence"/>
</dbReference>
<name>A0A8J6HJS6_TENMO</name>
<reference evidence="9" key="2">
    <citation type="submission" date="2021-08" db="EMBL/GenBank/DDBJ databases">
        <authorList>
            <person name="Eriksson T."/>
        </authorList>
    </citation>
    <scope>NUCLEOTIDE SEQUENCE</scope>
    <source>
        <strain evidence="9">Stoneville</strain>
        <tissue evidence="9">Whole head</tissue>
    </source>
</reference>
<evidence type="ECO:0000256" key="8">
    <source>
        <dbReference type="ARBA" id="ARBA00046435"/>
    </source>
</evidence>
<evidence type="ECO:0000256" key="5">
    <source>
        <dbReference type="ARBA" id="ARBA00023212"/>
    </source>
</evidence>
<proteinExistence type="predicted"/>
<comment type="caution">
    <text evidence="9">The sequence shown here is derived from an EMBL/GenBank/DDBJ whole genome shotgun (WGS) entry which is preliminary data.</text>
</comment>
<organism evidence="9 10">
    <name type="scientific">Tenebrio molitor</name>
    <name type="common">Yellow mealworm beetle</name>
    <dbReference type="NCBI Taxonomy" id="7067"/>
    <lineage>
        <taxon>Eukaryota</taxon>
        <taxon>Metazoa</taxon>
        <taxon>Ecdysozoa</taxon>
        <taxon>Arthropoda</taxon>
        <taxon>Hexapoda</taxon>
        <taxon>Insecta</taxon>
        <taxon>Pterygota</taxon>
        <taxon>Neoptera</taxon>
        <taxon>Endopterygota</taxon>
        <taxon>Coleoptera</taxon>
        <taxon>Polyphaga</taxon>
        <taxon>Cucujiformia</taxon>
        <taxon>Tenebrionidae</taxon>
        <taxon>Tenebrio</taxon>
    </lineage>
</organism>
<dbReference type="GO" id="GO:0005930">
    <property type="term" value="C:axoneme"/>
    <property type="evidence" value="ECO:0007669"/>
    <property type="project" value="UniProtKB-ARBA"/>
</dbReference>
<dbReference type="EMBL" id="JABDTM020023811">
    <property type="protein sequence ID" value="KAH0814893.1"/>
    <property type="molecule type" value="Genomic_DNA"/>
</dbReference>
<keyword evidence="4" id="KW-0969">Cilium</keyword>
<evidence type="ECO:0000256" key="4">
    <source>
        <dbReference type="ARBA" id="ARBA00023069"/>
    </source>
</evidence>
<dbReference type="AlphaFoldDB" id="A0A8J6HJS6"/>
<comment type="function">
    <text evidence="7">Microtubule inner protein (MIP) part of the dynein-decorated doublet microtubules (DMTs) in cilia axoneme, which is required for motile cilia beating.</text>
</comment>
<comment type="subcellular location">
    <subcellularLocation>
        <location evidence="1">Cytoplasm</location>
        <location evidence="1">Cytoskeleton</location>
        <location evidence="1">Flagellum axoneme</location>
    </subcellularLocation>
</comment>
<keyword evidence="3" id="KW-0282">Flagellum</keyword>
<comment type="subunit">
    <text evidence="8">Microtubule inner protein component of sperm flagellar doublet microtubules.</text>
</comment>
<reference evidence="9" key="1">
    <citation type="journal article" date="2020" name="J Insects Food Feed">
        <title>The yellow mealworm (Tenebrio molitor) genome: a resource for the emerging insects as food and feed industry.</title>
        <authorList>
            <person name="Eriksson T."/>
            <person name="Andere A."/>
            <person name="Kelstrup H."/>
            <person name="Emery V."/>
            <person name="Picard C."/>
        </authorList>
    </citation>
    <scope>NUCLEOTIDE SEQUENCE</scope>
    <source>
        <strain evidence="9">Stoneville</strain>
        <tissue evidence="9">Whole head</tissue>
    </source>
</reference>
<gene>
    <name evidence="9" type="ORF">GEV33_007899</name>
</gene>
<protein>
    <submittedName>
        <fullName evidence="9">Uncharacterized protein</fullName>
    </submittedName>
</protein>
<keyword evidence="6" id="KW-0966">Cell projection</keyword>
<dbReference type="PANTHER" id="PTHR31180:SF2">
    <property type="entry name" value="CILIA- AND FLAGELLA-ASSOCIATED PROTEIN 107"/>
    <property type="match status" value="1"/>
</dbReference>